<comment type="caution">
    <text evidence="2">The sequence shown here is derived from an EMBL/GenBank/DDBJ whole genome shotgun (WGS) entry which is preliminary data.</text>
</comment>
<feature type="transmembrane region" description="Helical" evidence="1">
    <location>
        <begin position="176"/>
        <end position="196"/>
    </location>
</feature>
<dbReference type="AlphaFoldDB" id="A0AAW0QDT3"/>
<accession>A0AAW0QDT3</accession>
<keyword evidence="1" id="KW-0472">Membrane</keyword>
<dbReference type="Proteomes" id="UP001392437">
    <property type="component" value="Unassembled WGS sequence"/>
</dbReference>
<gene>
    <name evidence="2" type="ORF">PG999_014605</name>
</gene>
<evidence type="ECO:0000313" key="3">
    <source>
        <dbReference type="Proteomes" id="UP001392437"/>
    </source>
</evidence>
<evidence type="ECO:0000313" key="2">
    <source>
        <dbReference type="EMBL" id="KAK8093018.1"/>
    </source>
</evidence>
<sequence>MKHTPNTSKQLLLASTRGAGRASTSGGVLLLTGPVQRHDGPDLVLEGMRVGLALILEELDLPLEGPVFQQSCPEGLIQLPVLVLQLLDSRVAVLFQALVLANQVLILLHGGEIQFRGDGGLLLGLEDLLILPLHLLGSGRALADQAIAAGGVLGAAGAGGDGGRGRGWARGKDRRGACSCVLGCTSLLVFLGLLGLRSFLGPEPFDEGCDDTEVPAAGAGLLGEFWWEAINHQFSESRSDQLLCFSMVLSFSFDLVDSGVKDLGVAAEGEAPSNFLVEEDMNDPARVIIVVLAMERQPSGTVKVNDPGNSICSVVRVESQDRSHLCGGSMAQQTMLLRSMECLKYNNQIRLYLGDFQTA</sequence>
<protein>
    <submittedName>
        <fullName evidence="2">Uncharacterized protein</fullName>
    </submittedName>
</protein>
<name>A0AAW0QDT3_9PEZI</name>
<reference evidence="2 3" key="1">
    <citation type="submission" date="2023-01" db="EMBL/GenBank/DDBJ databases">
        <title>Analysis of 21 Apiospora genomes using comparative genomics revels a genus with tremendous synthesis potential of carbohydrate active enzymes and secondary metabolites.</title>
        <authorList>
            <person name="Sorensen T."/>
        </authorList>
    </citation>
    <scope>NUCLEOTIDE SEQUENCE [LARGE SCALE GENOMIC DNA]</scope>
    <source>
        <strain evidence="2 3">CBS 117206</strain>
    </source>
</reference>
<keyword evidence="3" id="KW-1185">Reference proteome</keyword>
<keyword evidence="1" id="KW-0812">Transmembrane</keyword>
<keyword evidence="1" id="KW-1133">Transmembrane helix</keyword>
<evidence type="ECO:0000256" key="1">
    <source>
        <dbReference type="SAM" id="Phobius"/>
    </source>
</evidence>
<organism evidence="2 3">
    <name type="scientific">Apiospora kogelbergensis</name>
    <dbReference type="NCBI Taxonomy" id="1337665"/>
    <lineage>
        <taxon>Eukaryota</taxon>
        <taxon>Fungi</taxon>
        <taxon>Dikarya</taxon>
        <taxon>Ascomycota</taxon>
        <taxon>Pezizomycotina</taxon>
        <taxon>Sordariomycetes</taxon>
        <taxon>Xylariomycetidae</taxon>
        <taxon>Amphisphaeriales</taxon>
        <taxon>Apiosporaceae</taxon>
        <taxon>Apiospora</taxon>
    </lineage>
</organism>
<dbReference type="EMBL" id="JAQQWP010000012">
    <property type="protein sequence ID" value="KAK8093018.1"/>
    <property type="molecule type" value="Genomic_DNA"/>
</dbReference>
<proteinExistence type="predicted"/>